<evidence type="ECO:0000256" key="2">
    <source>
        <dbReference type="ARBA" id="ARBA00022475"/>
    </source>
</evidence>
<dbReference type="GO" id="GO:0016763">
    <property type="term" value="F:pentosyltransferase activity"/>
    <property type="evidence" value="ECO:0007669"/>
    <property type="project" value="TreeGrafter"/>
</dbReference>
<keyword evidence="4" id="KW-0808">Transferase</keyword>
<keyword evidence="5 8" id="KW-0812">Transmembrane</keyword>
<evidence type="ECO:0000313" key="12">
    <source>
        <dbReference type="Proteomes" id="UP001299608"/>
    </source>
</evidence>
<gene>
    <name evidence="10" type="ORF">G5B36_08685</name>
    <name evidence="9" type="ORF">L0N08_27705</name>
</gene>
<feature type="transmembrane region" description="Helical" evidence="8">
    <location>
        <begin position="7"/>
        <end position="25"/>
    </location>
</feature>
<feature type="transmembrane region" description="Helical" evidence="8">
    <location>
        <begin position="349"/>
        <end position="368"/>
    </location>
</feature>
<dbReference type="RefSeq" id="WP_117561755.1">
    <property type="nucleotide sequence ID" value="NZ_BAABZL010000001.1"/>
</dbReference>
<dbReference type="InterPro" id="IPR050297">
    <property type="entry name" value="LipidA_mod_glycosyltrf_83"/>
</dbReference>
<evidence type="ECO:0000256" key="4">
    <source>
        <dbReference type="ARBA" id="ARBA00022679"/>
    </source>
</evidence>
<evidence type="ECO:0000256" key="7">
    <source>
        <dbReference type="ARBA" id="ARBA00023136"/>
    </source>
</evidence>
<keyword evidence="6 8" id="KW-1133">Transmembrane helix</keyword>
<dbReference type="GeneID" id="97203467"/>
<protein>
    <recommendedName>
        <fullName evidence="13">Glycosyltransferase RgtA/B/C/D-like domain-containing protein</fullName>
    </recommendedName>
</protein>
<accession>A0AAW5CB36</accession>
<evidence type="ECO:0000256" key="6">
    <source>
        <dbReference type="ARBA" id="ARBA00022989"/>
    </source>
</evidence>
<evidence type="ECO:0000313" key="10">
    <source>
        <dbReference type="EMBL" id="NSJ48774.1"/>
    </source>
</evidence>
<dbReference type="GO" id="GO:0009103">
    <property type="term" value="P:lipopolysaccharide biosynthetic process"/>
    <property type="evidence" value="ECO:0007669"/>
    <property type="project" value="UniProtKB-ARBA"/>
</dbReference>
<evidence type="ECO:0000313" key="9">
    <source>
        <dbReference type="EMBL" id="MCG4749198.1"/>
    </source>
</evidence>
<keyword evidence="3" id="KW-0328">Glycosyltransferase</keyword>
<evidence type="ECO:0000256" key="1">
    <source>
        <dbReference type="ARBA" id="ARBA00004651"/>
    </source>
</evidence>
<dbReference type="PANTHER" id="PTHR33908">
    <property type="entry name" value="MANNOSYLTRANSFERASE YKCB-RELATED"/>
    <property type="match status" value="1"/>
</dbReference>
<dbReference type="EMBL" id="JAKNGE010000055">
    <property type="protein sequence ID" value="MCG4749198.1"/>
    <property type="molecule type" value="Genomic_DNA"/>
</dbReference>
<evidence type="ECO:0000256" key="5">
    <source>
        <dbReference type="ARBA" id="ARBA00022692"/>
    </source>
</evidence>
<keyword evidence="2" id="KW-1003">Cell membrane</keyword>
<reference evidence="10 11" key="1">
    <citation type="journal article" date="2020" name="Cell Host Microbe">
        <title>Functional and Genomic Variation between Human-Derived Isolates of Lachnospiraceae Reveals Inter- and Intra-Species Diversity.</title>
        <authorList>
            <person name="Sorbara M.T."/>
            <person name="Littmann E.R."/>
            <person name="Fontana E."/>
            <person name="Moody T.U."/>
            <person name="Kohout C.E."/>
            <person name="Gjonbalaj M."/>
            <person name="Eaton V."/>
            <person name="Seok R."/>
            <person name="Leiner I.M."/>
            <person name="Pamer E.G."/>
        </authorList>
    </citation>
    <scope>NUCLEOTIDE SEQUENCE [LARGE SCALE GENOMIC DNA]</scope>
    <source>
        <strain evidence="10 11">MSK.1.17</strain>
    </source>
</reference>
<feature type="transmembrane region" description="Helical" evidence="8">
    <location>
        <begin position="293"/>
        <end position="313"/>
    </location>
</feature>
<sequence>MERKHGLHNWFILPVIIYIIIYALYSASFLTRFPFVHSDEAWLAGLSRDMQAVGSFGVTEQFFDLKPRVPHALKLLFHALQMGYIHVFGYNILSVRLLSLTSGLICLILLYYIGKELGGRWMGFGLMVLVSLDVPFIYASHFGRQEIILCISLLSCILILIRCQGCPSTRQALYLASITGLSVGIHPNSFLCASICGSVMAACGFNMTARHWHKQILSLAIYTAVTGALASIFVGISFLFDAAFIPDYFRYGEQEFELGQTASSRLIQFLYYFKSIYAQESGTYYIPDQRLELILIPVLMVLFLLIWLFLKNVREDQVSVWRSHTLVLLSSMTGLSLGMVIVGRYNQTSVIFFLLLGWISMFQLMLLAGQAGRSLTIGLTFILLVLNSRVQITPFLHSPSYTHYLEQLGQLVPKDSKVLANLNTGFYFDQGMLLDYRNLPYLEQGYSLDDYIRNNKIQYILMTDELDYIYENRPYYNVIYGNSSFIQDLGAYCASDCILAGTFENPLYGPRIISLIGNPQYGTVSVYKVMQDNLPSVP</sequence>
<proteinExistence type="predicted"/>
<organism evidence="9 12">
    <name type="scientific">Enterocloster aldenensis</name>
    <dbReference type="NCBI Taxonomy" id="358742"/>
    <lineage>
        <taxon>Bacteria</taxon>
        <taxon>Bacillati</taxon>
        <taxon>Bacillota</taxon>
        <taxon>Clostridia</taxon>
        <taxon>Lachnospirales</taxon>
        <taxon>Lachnospiraceae</taxon>
        <taxon>Enterocloster</taxon>
    </lineage>
</organism>
<comment type="subcellular location">
    <subcellularLocation>
        <location evidence="1">Cell membrane</location>
        <topology evidence="1">Multi-pass membrane protein</topology>
    </subcellularLocation>
</comment>
<feature type="transmembrane region" description="Helical" evidence="8">
    <location>
        <begin position="97"/>
        <end position="114"/>
    </location>
</feature>
<name>A0AAW5CB36_9FIRM</name>
<keyword evidence="7 8" id="KW-0472">Membrane</keyword>
<feature type="transmembrane region" description="Helical" evidence="8">
    <location>
        <begin position="219"/>
        <end position="240"/>
    </location>
</feature>
<reference evidence="9" key="3">
    <citation type="submission" date="2022-01" db="EMBL/GenBank/DDBJ databases">
        <title>Collection of gut derived symbiotic bacterial strains cultured from healthy donors.</title>
        <authorList>
            <person name="Lin H."/>
            <person name="Kohout C."/>
            <person name="Waligurski E."/>
            <person name="Pamer E.G."/>
        </authorList>
    </citation>
    <scope>NUCLEOTIDE SEQUENCE</scope>
    <source>
        <strain evidence="9">DFI.6.55</strain>
    </source>
</reference>
<evidence type="ECO:0008006" key="13">
    <source>
        <dbReference type="Google" id="ProtNLM"/>
    </source>
</evidence>
<keyword evidence="11" id="KW-1185">Reference proteome</keyword>
<comment type="caution">
    <text evidence="9">The sequence shown here is derived from an EMBL/GenBank/DDBJ whole genome shotgun (WGS) entry which is preliminary data.</text>
</comment>
<feature type="transmembrane region" description="Helical" evidence="8">
    <location>
        <begin position="120"/>
        <end position="140"/>
    </location>
</feature>
<dbReference type="Proteomes" id="UP001299608">
    <property type="component" value="Unassembled WGS sequence"/>
</dbReference>
<evidence type="ECO:0000313" key="11">
    <source>
        <dbReference type="Proteomes" id="UP000669239"/>
    </source>
</evidence>
<reference evidence="10" key="2">
    <citation type="submission" date="2020-02" db="EMBL/GenBank/DDBJ databases">
        <authorList>
            <person name="Littmann E."/>
            <person name="Sorbara M."/>
        </authorList>
    </citation>
    <scope>NUCLEOTIDE SEQUENCE</scope>
    <source>
        <strain evidence="10">MSK.1.17</strain>
    </source>
</reference>
<dbReference type="AlphaFoldDB" id="A0AAW5CB36"/>
<evidence type="ECO:0000256" key="3">
    <source>
        <dbReference type="ARBA" id="ARBA00022676"/>
    </source>
</evidence>
<evidence type="ECO:0000256" key="8">
    <source>
        <dbReference type="SAM" id="Phobius"/>
    </source>
</evidence>
<feature type="transmembrane region" description="Helical" evidence="8">
    <location>
        <begin position="147"/>
        <end position="165"/>
    </location>
</feature>
<dbReference type="EMBL" id="JAAITT010000010">
    <property type="protein sequence ID" value="NSJ48774.1"/>
    <property type="molecule type" value="Genomic_DNA"/>
</dbReference>
<dbReference type="GO" id="GO:0005886">
    <property type="term" value="C:plasma membrane"/>
    <property type="evidence" value="ECO:0007669"/>
    <property type="project" value="UniProtKB-SubCell"/>
</dbReference>
<dbReference type="Proteomes" id="UP000669239">
    <property type="component" value="Unassembled WGS sequence"/>
</dbReference>
<dbReference type="PANTHER" id="PTHR33908:SF11">
    <property type="entry name" value="MEMBRANE PROTEIN"/>
    <property type="match status" value="1"/>
</dbReference>
<feature type="transmembrane region" description="Helical" evidence="8">
    <location>
        <begin position="325"/>
        <end position="343"/>
    </location>
</feature>
<feature type="transmembrane region" description="Helical" evidence="8">
    <location>
        <begin position="185"/>
        <end position="207"/>
    </location>
</feature>